<keyword evidence="3" id="KW-1185">Reference proteome</keyword>
<dbReference type="RefSeq" id="WP_239369714.1">
    <property type="nucleotide sequence ID" value="NZ_JAKREW010000036.1"/>
</dbReference>
<dbReference type="Gene3D" id="3.40.630.30">
    <property type="match status" value="1"/>
</dbReference>
<protein>
    <submittedName>
        <fullName evidence="2">GNAT family N-acetyltransferase</fullName>
    </submittedName>
</protein>
<gene>
    <name evidence="2" type="ORF">L4923_24475</name>
</gene>
<dbReference type="Proteomes" id="UP001201701">
    <property type="component" value="Unassembled WGS sequence"/>
</dbReference>
<name>A0ABS9QLJ0_9HYPH</name>
<evidence type="ECO:0000259" key="1">
    <source>
        <dbReference type="Pfam" id="PF13480"/>
    </source>
</evidence>
<dbReference type="SUPFAM" id="SSF55729">
    <property type="entry name" value="Acyl-CoA N-acyltransferases (Nat)"/>
    <property type="match status" value="1"/>
</dbReference>
<proteinExistence type="predicted"/>
<sequence>MSHSDAIEFSGANASTSGFKRVLGHVAAPAVASAARIVTRVTTRDVHIAWFDAWNSTLDQALNALPAIPGCDRDLYLGLTQPTSVPKRHALATEKGQPIALISLRRRRHYWEPVAYQALPGVIAPASSPAALGRALHALGLEVRIEAGLDNSVLDLNPRCHWSAENYRVDLRGDYEARWSRNHRKNVRKAVKRCDDFMRLRIDDLGDLEWCCAQWERIWEGSDAGETVATEDRLRFWPAFIKRQSADSPIQFHTLQLLDGDRHTAGVILMCKDGVALGQCIVRDPEYDRFWVGVRIMEASIKWAAGAGYRQFDLGSGQDYKQSWGEPVAGRYGAIFRPRAISALYRFGLL</sequence>
<dbReference type="InterPro" id="IPR016181">
    <property type="entry name" value="Acyl_CoA_acyltransferase"/>
</dbReference>
<dbReference type="InterPro" id="IPR038740">
    <property type="entry name" value="BioF2-like_GNAT_dom"/>
</dbReference>
<comment type="caution">
    <text evidence="2">The sequence shown here is derived from an EMBL/GenBank/DDBJ whole genome shotgun (WGS) entry which is preliminary data.</text>
</comment>
<dbReference type="Pfam" id="PF13480">
    <property type="entry name" value="Acetyltransf_6"/>
    <property type="match status" value="1"/>
</dbReference>
<reference evidence="2 3" key="1">
    <citation type="submission" date="2022-02" db="EMBL/GenBank/DDBJ databases">
        <title>Draft genome sequence of Mezorhizobium retamae strain IRAMC:0171 isolated from Retama raetam nodules.</title>
        <authorList>
            <person name="Bengaied R."/>
            <person name="Sbissi I."/>
            <person name="Huber K."/>
            <person name="Ghodbane F."/>
            <person name="Nouioui I."/>
            <person name="Tarhouni M."/>
            <person name="Gtari M."/>
        </authorList>
    </citation>
    <scope>NUCLEOTIDE SEQUENCE [LARGE SCALE GENOMIC DNA]</scope>
    <source>
        <strain evidence="2 3">IRAMC:0171</strain>
    </source>
</reference>
<dbReference type="EMBL" id="JAKREW010000036">
    <property type="protein sequence ID" value="MCG7508200.1"/>
    <property type="molecule type" value="Genomic_DNA"/>
</dbReference>
<accession>A0ABS9QLJ0</accession>
<feature type="domain" description="BioF2-like acetyltransferase" evidence="1">
    <location>
        <begin position="181"/>
        <end position="321"/>
    </location>
</feature>
<organism evidence="2 3">
    <name type="scientific">Mesorhizobium retamae</name>
    <dbReference type="NCBI Taxonomy" id="2912854"/>
    <lineage>
        <taxon>Bacteria</taxon>
        <taxon>Pseudomonadati</taxon>
        <taxon>Pseudomonadota</taxon>
        <taxon>Alphaproteobacteria</taxon>
        <taxon>Hyphomicrobiales</taxon>
        <taxon>Phyllobacteriaceae</taxon>
        <taxon>Mesorhizobium</taxon>
    </lineage>
</organism>
<evidence type="ECO:0000313" key="2">
    <source>
        <dbReference type="EMBL" id="MCG7508200.1"/>
    </source>
</evidence>
<evidence type="ECO:0000313" key="3">
    <source>
        <dbReference type="Proteomes" id="UP001201701"/>
    </source>
</evidence>